<dbReference type="InterPro" id="IPR000276">
    <property type="entry name" value="GPCR_Rhodpsn"/>
</dbReference>
<sequence>MNDNVSSFNTSMFHNYTQNPVDSSIERSSLRVWFAIFLALSLIGILTNGLLFLVIIRSRTLRSGAGVLILHVITNCFITCAIHNPIHGILIYGDNVWFARPRNICKYVHFLLGLTQFANNWAEASLAVNRLVAIVFPFAYKAWSTRKVTLGMIVMCWLIAIACYMPYVLEVSGKFIVTKEGQCTVQVVGSVGVFLTFLAVYGPYGLVGLIIAVVFLFMYLRVCCLSQRPSGIVNPQQARQDVIYRRRLSVTKMLFISFLFDVMCMMPQAIFLTSFPRIYMEGPLLRLWLRTCLALQYPVTPVILFVCNDDYQSHLWRWQSSLRRHLWPDRSSNRVTPKNPTHSVVSSLQVDVEL</sequence>
<evidence type="ECO:0000313" key="8">
    <source>
        <dbReference type="EMBL" id="OWA52612.1"/>
    </source>
</evidence>
<dbReference type="PANTHER" id="PTHR45698:SF1">
    <property type="entry name" value="TRACE AMINE-ASSOCIATED RECEPTOR 13C-LIKE"/>
    <property type="match status" value="1"/>
</dbReference>
<dbReference type="PANTHER" id="PTHR45698">
    <property type="entry name" value="TRACE AMINE-ASSOCIATED RECEPTOR 19N-RELATED"/>
    <property type="match status" value="1"/>
</dbReference>
<organism evidence="8 9">
    <name type="scientific">Hypsibius exemplaris</name>
    <name type="common">Freshwater tardigrade</name>
    <dbReference type="NCBI Taxonomy" id="2072580"/>
    <lineage>
        <taxon>Eukaryota</taxon>
        <taxon>Metazoa</taxon>
        <taxon>Ecdysozoa</taxon>
        <taxon>Tardigrada</taxon>
        <taxon>Eutardigrada</taxon>
        <taxon>Parachela</taxon>
        <taxon>Hypsibioidea</taxon>
        <taxon>Hypsibiidae</taxon>
        <taxon>Hypsibius</taxon>
    </lineage>
</organism>
<feature type="transmembrane region" description="Helical" evidence="6">
    <location>
        <begin position="253"/>
        <end position="275"/>
    </location>
</feature>
<dbReference type="PROSITE" id="PS50262">
    <property type="entry name" value="G_PROTEIN_RECEP_F1_2"/>
    <property type="match status" value="1"/>
</dbReference>
<evidence type="ECO:0000256" key="5">
    <source>
        <dbReference type="SAM" id="MobiDB-lite"/>
    </source>
</evidence>
<reference evidence="9" key="1">
    <citation type="submission" date="2017-01" db="EMBL/GenBank/DDBJ databases">
        <title>Comparative genomics of anhydrobiosis in the tardigrade Hypsibius dujardini.</title>
        <authorList>
            <person name="Yoshida Y."/>
            <person name="Koutsovoulos G."/>
            <person name="Laetsch D."/>
            <person name="Stevens L."/>
            <person name="Kumar S."/>
            <person name="Horikawa D."/>
            <person name="Ishino K."/>
            <person name="Komine S."/>
            <person name="Tomita M."/>
            <person name="Blaxter M."/>
            <person name="Arakawa K."/>
        </authorList>
    </citation>
    <scope>NUCLEOTIDE SEQUENCE [LARGE SCALE GENOMIC DNA]</scope>
    <source>
        <strain evidence="9">Z151</strain>
    </source>
</reference>
<comment type="subcellular location">
    <subcellularLocation>
        <location evidence="1">Membrane</location>
    </subcellularLocation>
</comment>
<dbReference type="Gene3D" id="1.20.1070.10">
    <property type="entry name" value="Rhodopsin 7-helix transmembrane proteins"/>
    <property type="match status" value="1"/>
</dbReference>
<dbReference type="Pfam" id="PF00001">
    <property type="entry name" value="7tm_1"/>
    <property type="match status" value="1"/>
</dbReference>
<evidence type="ECO:0000256" key="4">
    <source>
        <dbReference type="ARBA" id="ARBA00023136"/>
    </source>
</evidence>
<feature type="domain" description="G-protein coupled receptors family 1 profile" evidence="7">
    <location>
        <begin position="47"/>
        <end position="271"/>
    </location>
</feature>
<evidence type="ECO:0000313" key="9">
    <source>
        <dbReference type="Proteomes" id="UP000192578"/>
    </source>
</evidence>
<accession>A0A9X6RM81</accession>
<dbReference type="OrthoDB" id="10640610at2759"/>
<comment type="caution">
    <text evidence="8">The sequence shown here is derived from an EMBL/GenBank/DDBJ whole genome shotgun (WGS) entry which is preliminary data.</text>
</comment>
<dbReference type="CDD" id="cd00637">
    <property type="entry name" value="7tm_classA_rhodopsin-like"/>
    <property type="match status" value="1"/>
</dbReference>
<evidence type="ECO:0000256" key="2">
    <source>
        <dbReference type="ARBA" id="ARBA00022692"/>
    </source>
</evidence>
<dbReference type="EMBL" id="MTYJ01000276">
    <property type="protein sequence ID" value="OWA52612.1"/>
    <property type="molecule type" value="Genomic_DNA"/>
</dbReference>
<protein>
    <recommendedName>
        <fullName evidence="7">G-protein coupled receptors family 1 profile domain-containing protein</fullName>
    </recommendedName>
</protein>
<keyword evidence="2 6" id="KW-0812">Transmembrane</keyword>
<keyword evidence="4 6" id="KW-0472">Membrane</keyword>
<feature type="transmembrane region" description="Helical" evidence="6">
    <location>
        <begin position="68"/>
        <end position="92"/>
    </location>
</feature>
<dbReference type="PRINTS" id="PR00237">
    <property type="entry name" value="GPCRRHODOPSN"/>
</dbReference>
<dbReference type="AlphaFoldDB" id="A0A9X6RM81"/>
<evidence type="ECO:0000256" key="6">
    <source>
        <dbReference type="SAM" id="Phobius"/>
    </source>
</evidence>
<feature type="region of interest" description="Disordered" evidence="5">
    <location>
        <begin position="332"/>
        <end position="354"/>
    </location>
</feature>
<feature type="transmembrane region" description="Helical" evidence="6">
    <location>
        <begin position="147"/>
        <end position="167"/>
    </location>
</feature>
<evidence type="ECO:0000256" key="3">
    <source>
        <dbReference type="ARBA" id="ARBA00022989"/>
    </source>
</evidence>
<dbReference type="SUPFAM" id="SSF81321">
    <property type="entry name" value="Family A G protein-coupled receptor-like"/>
    <property type="match status" value="1"/>
</dbReference>
<keyword evidence="3 6" id="KW-1133">Transmembrane helix</keyword>
<dbReference type="Proteomes" id="UP000192578">
    <property type="component" value="Unassembled WGS sequence"/>
</dbReference>
<proteinExistence type="predicted"/>
<name>A0A9X6RM81_HYPEX</name>
<gene>
    <name evidence="8" type="ORF">BV898_17060</name>
</gene>
<feature type="transmembrane region" description="Helical" evidence="6">
    <location>
        <begin position="187"/>
        <end position="220"/>
    </location>
</feature>
<evidence type="ECO:0000256" key="1">
    <source>
        <dbReference type="ARBA" id="ARBA00004370"/>
    </source>
</evidence>
<dbReference type="GO" id="GO:0016020">
    <property type="term" value="C:membrane"/>
    <property type="evidence" value="ECO:0007669"/>
    <property type="project" value="UniProtKB-SubCell"/>
</dbReference>
<dbReference type="InterPro" id="IPR017452">
    <property type="entry name" value="GPCR_Rhodpsn_7TM"/>
</dbReference>
<dbReference type="GO" id="GO:0004930">
    <property type="term" value="F:G protein-coupled receptor activity"/>
    <property type="evidence" value="ECO:0007669"/>
    <property type="project" value="InterPro"/>
</dbReference>
<feature type="compositionally biased region" description="Polar residues" evidence="5">
    <location>
        <begin position="333"/>
        <end position="354"/>
    </location>
</feature>
<evidence type="ECO:0000259" key="7">
    <source>
        <dbReference type="PROSITE" id="PS50262"/>
    </source>
</evidence>
<keyword evidence="9" id="KW-1185">Reference proteome</keyword>
<feature type="transmembrane region" description="Helical" evidence="6">
    <location>
        <begin position="121"/>
        <end position="140"/>
    </location>
</feature>
<feature type="transmembrane region" description="Helical" evidence="6">
    <location>
        <begin position="32"/>
        <end position="56"/>
    </location>
</feature>